<dbReference type="Pfam" id="PF10263">
    <property type="entry name" value="SprT-like"/>
    <property type="match status" value="1"/>
</dbReference>
<sequence>MPREVDISRHVVEVSSEEDSPIPRRTHGTSYRKRVVVISDSESDSDLPSPSLLLQDRKVIGLASNFGSVTPTDEIIEISSDSEIEATPTKSRGGKLPSSVHGHQAGNGDSSVSALTSAFHSSLLLSTNDDLSRNSPAATEPTNKTIAFSRPTNSSSTDSEEIDETRLFDQDAHHPGILHFNPGPRKPALLASHSSTSILTSGTSDYSQDLCGKSITQLIIGTGGPSKGYSDDLSDEVGETNNPTGSPRPQSTTGDAKASSSSDSSGYHSRVQADTNGGTALLETPRPRPRPRPKPKPKARSAALTSASVSASLSPKPTPRNQAKALQTAAITLFAELNDSVFGGKLPKDCPIEWSKKLNTTAGRAHWKKIRDANGNVTRHDTRIELSIKVVDCEERVRNTLSHEMCHLGAWIFDSEMKPPHGSAFKRWSNRIMEARPDITISTCHSYEISYKYEWKCSSGECGRTYGRHSKSIDPEKQDYLKTHMKDFKAANPGIQHGEVMKRLGEMFRAEKEATVDEELDQVMAGMTRLGIDAHAG</sequence>
<dbReference type="GO" id="GO:0006950">
    <property type="term" value="P:response to stress"/>
    <property type="evidence" value="ECO:0007669"/>
    <property type="project" value="UniProtKB-ARBA"/>
</dbReference>
<dbReference type="AlphaFoldDB" id="A0A8H3AV09"/>
<evidence type="ECO:0000256" key="1">
    <source>
        <dbReference type="SAM" id="MobiDB-lite"/>
    </source>
</evidence>
<feature type="compositionally biased region" description="Polar residues" evidence="1">
    <location>
        <begin position="136"/>
        <end position="153"/>
    </location>
</feature>
<feature type="region of interest" description="Disordered" evidence="1">
    <location>
        <begin position="226"/>
        <end position="323"/>
    </location>
</feature>
<protein>
    <recommendedName>
        <fullName evidence="2">SprT-like domain-containing protein</fullName>
    </recommendedName>
</protein>
<feature type="region of interest" description="Disordered" evidence="1">
    <location>
        <begin position="1"/>
        <end position="30"/>
    </location>
</feature>
<dbReference type="PANTHER" id="PTHR23099">
    <property type="entry name" value="TRANSCRIPTIONAL REGULATOR"/>
    <property type="match status" value="1"/>
</dbReference>
<organism evidence="3 4">
    <name type="scientific">Rhizoctonia solani</name>
    <dbReference type="NCBI Taxonomy" id="456999"/>
    <lineage>
        <taxon>Eukaryota</taxon>
        <taxon>Fungi</taxon>
        <taxon>Dikarya</taxon>
        <taxon>Basidiomycota</taxon>
        <taxon>Agaricomycotina</taxon>
        <taxon>Agaricomycetes</taxon>
        <taxon>Cantharellales</taxon>
        <taxon>Ceratobasidiaceae</taxon>
        <taxon>Rhizoctonia</taxon>
    </lineage>
</organism>
<proteinExistence type="predicted"/>
<comment type="caution">
    <text evidence="3">The sequence shown here is derived from an EMBL/GenBank/DDBJ whole genome shotgun (WGS) entry which is preliminary data.</text>
</comment>
<accession>A0A8H3AV09</accession>
<feature type="compositionally biased region" description="Low complexity" evidence="1">
    <location>
        <begin position="251"/>
        <end position="266"/>
    </location>
</feature>
<feature type="compositionally biased region" description="Basic residues" evidence="1">
    <location>
        <begin position="287"/>
        <end position="299"/>
    </location>
</feature>
<evidence type="ECO:0000313" key="3">
    <source>
        <dbReference type="EMBL" id="CAE6441207.1"/>
    </source>
</evidence>
<feature type="region of interest" description="Disordered" evidence="1">
    <location>
        <begin position="79"/>
        <end position="112"/>
    </location>
</feature>
<dbReference type="EMBL" id="CAJMWX010000971">
    <property type="protein sequence ID" value="CAE6441207.1"/>
    <property type="molecule type" value="Genomic_DNA"/>
</dbReference>
<dbReference type="InterPro" id="IPR006640">
    <property type="entry name" value="SprT-like_domain"/>
</dbReference>
<feature type="compositionally biased region" description="Polar residues" evidence="1">
    <location>
        <begin position="239"/>
        <end position="250"/>
    </location>
</feature>
<evidence type="ECO:0000313" key="4">
    <source>
        <dbReference type="Proteomes" id="UP000663888"/>
    </source>
</evidence>
<feature type="domain" description="SprT-like" evidence="2">
    <location>
        <begin position="327"/>
        <end position="483"/>
    </location>
</feature>
<reference evidence="3" key="1">
    <citation type="submission" date="2021-01" db="EMBL/GenBank/DDBJ databases">
        <authorList>
            <person name="Kaushik A."/>
        </authorList>
    </citation>
    <scope>NUCLEOTIDE SEQUENCE</scope>
    <source>
        <strain evidence="3">AG4-R118</strain>
    </source>
</reference>
<evidence type="ECO:0000259" key="2">
    <source>
        <dbReference type="SMART" id="SM00731"/>
    </source>
</evidence>
<dbReference type="GO" id="GO:0005634">
    <property type="term" value="C:nucleus"/>
    <property type="evidence" value="ECO:0007669"/>
    <property type="project" value="TreeGrafter"/>
</dbReference>
<feature type="compositionally biased region" description="Basic and acidic residues" evidence="1">
    <location>
        <begin position="1"/>
        <end position="12"/>
    </location>
</feature>
<dbReference type="PANTHER" id="PTHR23099:SF0">
    <property type="entry name" value="GERM CELL NUCLEAR ACIDIC PROTEIN"/>
    <property type="match status" value="1"/>
</dbReference>
<gene>
    <name evidence="3" type="ORF">RDB_LOCUS50596</name>
</gene>
<name>A0A8H3AV09_9AGAM</name>
<feature type="region of interest" description="Disordered" evidence="1">
    <location>
        <begin position="129"/>
        <end position="163"/>
    </location>
</feature>
<dbReference type="SMART" id="SM00731">
    <property type="entry name" value="SprT"/>
    <property type="match status" value="1"/>
</dbReference>
<dbReference type="CDD" id="cd00084">
    <property type="entry name" value="HMG-box_SF"/>
    <property type="match status" value="1"/>
</dbReference>
<feature type="compositionally biased region" description="Low complexity" evidence="1">
    <location>
        <begin position="300"/>
        <end position="314"/>
    </location>
</feature>
<dbReference type="Proteomes" id="UP000663888">
    <property type="component" value="Unassembled WGS sequence"/>
</dbReference>